<dbReference type="Gene3D" id="3.40.50.720">
    <property type="entry name" value="NAD(P)-binding Rossmann-like Domain"/>
    <property type="match status" value="1"/>
</dbReference>
<dbReference type="SUPFAM" id="SSF51971">
    <property type="entry name" value="Nucleotide-binding domain"/>
    <property type="match status" value="1"/>
</dbReference>
<dbReference type="PRINTS" id="PR00419">
    <property type="entry name" value="ADXRDTASE"/>
</dbReference>
<organism evidence="10 11">
    <name type="scientific">Gulosibacter faecalis</name>
    <dbReference type="NCBI Taxonomy" id="272240"/>
    <lineage>
        <taxon>Bacteria</taxon>
        <taxon>Bacillati</taxon>
        <taxon>Actinomycetota</taxon>
        <taxon>Actinomycetes</taxon>
        <taxon>Micrococcales</taxon>
        <taxon>Microbacteriaceae</taxon>
        <taxon>Gulosibacter</taxon>
    </lineage>
</organism>
<evidence type="ECO:0000256" key="3">
    <source>
        <dbReference type="ARBA" id="ARBA00013223"/>
    </source>
</evidence>
<evidence type="ECO:0000259" key="9">
    <source>
        <dbReference type="Pfam" id="PF07992"/>
    </source>
</evidence>
<evidence type="ECO:0000256" key="6">
    <source>
        <dbReference type="ARBA" id="ARBA00022857"/>
    </source>
</evidence>
<name>A0ABW5UTZ7_9MICO</name>
<evidence type="ECO:0000256" key="7">
    <source>
        <dbReference type="ARBA" id="ARBA00023002"/>
    </source>
</evidence>
<proteinExistence type="inferred from homology"/>
<protein>
    <recommendedName>
        <fullName evidence="3">ferredoxin--NADP(+) reductase</fullName>
        <ecNumber evidence="3">1.18.1.2</ecNumber>
    </recommendedName>
</protein>
<dbReference type="PANTHER" id="PTHR48467">
    <property type="entry name" value="GLUTAMATE SYNTHASE 1 [NADH], CHLOROPLASTIC-LIKE"/>
    <property type="match status" value="1"/>
</dbReference>
<keyword evidence="11" id="KW-1185">Reference proteome</keyword>
<evidence type="ECO:0000256" key="1">
    <source>
        <dbReference type="ARBA" id="ARBA00001974"/>
    </source>
</evidence>
<keyword evidence="7" id="KW-0560">Oxidoreductase</keyword>
<keyword evidence="5" id="KW-0274">FAD</keyword>
<accession>A0ABW5UTZ7</accession>
<evidence type="ECO:0000256" key="5">
    <source>
        <dbReference type="ARBA" id="ARBA00022827"/>
    </source>
</evidence>
<comment type="catalytic activity">
    <reaction evidence="8">
        <text>2 reduced [2Fe-2S]-[ferredoxin] + NADP(+) + H(+) = 2 oxidized [2Fe-2S]-[ferredoxin] + NADPH</text>
        <dbReference type="Rhea" id="RHEA:20125"/>
        <dbReference type="Rhea" id="RHEA-COMP:10000"/>
        <dbReference type="Rhea" id="RHEA-COMP:10001"/>
        <dbReference type="ChEBI" id="CHEBI:15378"/>
        <dbReference type="ChEBI" id="CHEBI:33737"/>
        <dbReference type="ChEBI" id="CHEBI:33738"/>
        <dbReference type="ChEBI" id="CHEBI:57783"/>
        <dbReference type="ChEBI" id="CHEBI:58349"/>
        <dbReference type="EC" id="1.18.1.2"/>
    </reaction>
</comment>
<evidence type="ECO:0000256" key="8">
    <source>
        <dbReference type="ARBA" id="ARBA00047776"/>
    </source>
</evidence>
<dbReference type="InterPro" id="IPR023753">
    <property type="entry name" value="FAD/NAD-binding_dom"/>
</dbReference>
<evidence type="ECO:0000256" key="4">
    <source>
        <dbReference type="ARBA" id="ARBA00022630"/>
    </source>
</evidence>
<dbReference type="InterPro" id="IPR036188">
    <property type="entry name" value="FAD/NAD-bd_sf"/>
</dbReference>
<comment type="cofactor">
    <cofactor evidence="1">
        <name>FAD</name>
        <dbReference type="ChEBI" id="CHEBI:57692"/>
    </cofactor>
</comment>
<dbReference type="Gene3D" id="3.50.50.60">
    <property type="entry name" value="FAD/NAD(P)-binding domain"/>
    <property type="match status" value="1"/>
</dbReference>
<dbReference type="Pfam" id="PF07992">
    <property type="entry name" value="Pyr_redox_2"/>
    <property type="match status" value="1"/>
</dbReference>
<evidence type="ECO:0000313" key="10">
    <source>
        <dbReference type="EMBL" id="MFD2756854.1"/>
    </source>
</evidence>
<feature type="domain" description="FAD/NAD(P)-binding" evidence="9">
    <location>
        <begin position="8"/>
        <end position="199"/>
    </location>
</feature>
<dbReference type="PANTHER" id="PTHR48467:SF1">
    <property type="entry name" value="GLUTAMATE SYNTHASE 1 [NADH], CHLOROPLASTIC-LIKE"/>
    <property type="match status" value="1"/>
</dbReference>
<evidence type="ECO:0000313" key="11">
    <source>
        <dbReference type="Proteomes" id="UP001597492"/>
    </source>
</evidence>
<dbReference type="EMBL" id="JBHUNE010000001">
    <property type="protein sequence ID" value="MFD2756854.1"/>
    <property type="molecule type" value="Genomic_DNA"/>
</dbReference>
<dbReference type="InterPro" id="IPR055275">
    <property type="entry name" value="Ferredox_Rdtase"/>
</dbReference>
<dbReference type="Proteomes" id="UP001597492">
    <property type="component" value="Unassembled WGS sequence"/>
</dbReference>
<comment type="caution">
    <text evidence="10">The sequence shown here is derived from an EMBL/GenBank/DDBJ whole genome shotgun (WGS) entry which is preliminary data.</text>
</comment>
<gene>
    <name evidence="10" type="ORF">ACFSW7_00490</name>
</gene>
<keyword evidence="4" id="KW-0285">Flavoprotein</keyword>
<evidence type="ECO:0000256" key="2">
    <source>
        <dbReference type="ARBA" id="ARBA00008312"/>
    </source>
</evidence>
<comment type="similarity">
    <text evidence="2">Belongs to the ferredoxin--NADP reductase type 1 family.</text>
</comment>
<dbReference type="EC" id="1.18.1.2" evidence="3"/>
<dbReference type="RefSeq" id="WP_019619517.1">
    <property type="nucleotide sequence ID" value="NZ_JBHUNE010000001.1"/>
</dbReference>
<reference evidence="11" key="1">
    <citation type="journal article" date="2019" name="Int. J. Syst. Evol. Microbiol.">
        <title>The Global Catalogue of Microorganisms (GCM) 10K type strain sequencing project: providing services to taxonomists for standard genome sequencing and annotation.</title>
        <authorList>
            <consortium name="The Broad Institute Genomics Platform"/>
            <consortium name="The Broad Institute Genome Sequencing Center for Infectious Disease"/>
            <person name="Wu L."/>
            <person name="Ma J."/>
        </authorList>
    </citation>
    <scope>NUCLEOTIDE SEQUENCE [LARGE SCALE GENOMIC DNA]</scope>
    <source>
        <strain evidence="11">TISTR 1514</strain>
    </source>
</reference>
<dbReference type="PIRSF" id="PIRSF000362">
    <property type="entry name" value="FNR"/>
    <property type="match status" value="1"/>
</dbReference>
<dbReference type="InterPro" id="IPR021163">
    <property type="entry name" value="Ferredox_Rdtase_adrenod"/>
</dbReference>
<keyword evidence="6" id="KW-0521">NADP</keyword>
<sequence>MNGSAPEHIAIVGSGPSGCFTAQALHRAWPDAEITVFDRLATPFGLIRYGVAADHQHTKVITRQFERLFADDAVRFAGNVEVGTDIGLDQLRRNYDVVVLASGRWRDRPLTIPGAKLAGVIPSGDVVNALNAVPRPALPMPEIGRRVVVIGAGNVALDMVRFLIKTADDYAGSDVSSDALAQYLAAPATSVTVLSRSPIAAAKSDVAMVKELGKIPGVAFSYANTSPASDDNTLGRKREAAFAELAALDVPDPRIRVHFVFGAEPGSIRGDERVESVRLQAAPAGEASTIEADTVISAIGFDVNAPGHWHYAQHLDFTPSEATGRIEPGLYRVGWLKRGPHGAIPANRADANEVAKELLEHARTGELEVTGDKPGYEGLPEAARAAAVSFADWQHIDRAEVAAAAPERIRAKITDHETMLATARGAAAK</sequence>